<organism evidence="2 3">
    <name type="scientific">Seminavis robusta</name>
    <dbReference type="NCBI Taxonomy" id="568900"/>
    <lineage>
        <taxon>Eukaryota</taxon>
        <taxon>Sar</taxon>
        <taxon>Stramenopiles</taxon>
        <taxon>Ochrophyta</taxon>
        <taxon>Bacillariophyta</taxon>
        <taxon>Bacillariophyceae</taxon>
        <taxon>Bacillariophycidae</taxon>
        <taxon>Naviculales</taxon>
        <taxon>Naviculaceae</taxon>
        <taxon>Seminavis</taxon>
    </lineage>
</organism>
<evidence type="ECO:0000259" key="1">
    <source>
        <dbReference type="Pfam" id="PF00501"/>
    </source>
</evidence>
<feature type="domain" description="AMP-dependent synthetase/ligase" evidence="1">
    <location>
        <begin position="14"/>
        <end position="90"/>
    </location>
</feature>
<proteinExistence type="predicted"/>
<evidence type="ECO:0000313" key="3">
    <source>
        <dbReference type="Proteomes" id="UP001153069"/>
    </source>
</evidence>
<comment type="caution">
    <text evidence="2">The sequence shown here is derived from an EMBL/GenBank/DDBJ whole genome shotgun (WGS) entry which is preliminary data.</text>
</comment>
<dbReference type="EMBL" id="CAICTM010001361">
    <property type="protein sequence ID" value="CAB9522983.1"/>
    <property type="molecule type" value="Genomic_DNA"/>
</dbReference>
<dbReference type="OrthoDB" id="10253115at2759"/>
<dbReference type="SUPFAM" id="SSF56801">
    <property type="entry name" value="Acetyl-CoA synthetase-like"/>
    <property type="match status" value="1"/>
</dbReference>
<reference evidence="2" key="1">
    <citation type="submission" date="2020-06" db="EMBL/GenBank/DDBJ databases">
        <authorList>
            <consortium name="Plant Systems Biology data submission"/>
        </authorList>
    </citation>
    <scope>NUCLEOTIDE SEQUENCE</scope>
    <source>
        <strain evidence="2">D6</strain>
    </source>
</reference>
<dbReference type="Pfam" id="PF00501">
    <property type="entry name" value="AMP-binding"/>
    <property type="match status" value="1"/>
</dbReference>
<sequence length="296" mass="31610">MFSSKIKTIAGLVDAAASKSPSRLALISPFQNQEFTYQELSQTTHALAGFLSMYGFEKKDLLVSDLPNTTENLMVQLACNRLGVAYATAKDLGGMTKYPKVKGAICTASEGFLAETNLPLPYLDGNFLTELIHEGGLEQFSDEVADADPTLPHAYYNSTSPFTNEQALKLGEEAAFQLAVYDEDVICVSITLCHAFGMGSAISSALMMGATIALPAVGGIRGCGVPSERAAATLDVLKEQKCTLMFADTHTLKALPEPPHDLVLRGGVCKIGSGSDFLEESRMYGGAKLMTMGKKE</sequence>
<dbReference type="Gene3D" id="3.40.50.12780">
    <property type="entry name" value="N-terminal domain of ligase-like"/>
    <property type="match status" value="1"/>
</dbReference>
<protein>
    <recommendedName>
        <fullName evidence="1">AMP-dependent synthetase/ligase domain-containing protein</fullName>
    </recommendedName>
</protein>
<accession>A0A9N8HPU0</accession>
<dbReference type="Proteomes" id="UP001153069">
    <property type="component" value="Unassembled WGS sequence"/>
</dbReference>
<dbReference type="InterPro" id="IPR042099">
    <property type="entry name" value="ANL_N_sf"/>
</dbReference>
<keyword evidence="3" id="KW-1185">Reference proteome</keyword>
<name>A0A9N8HPU0_9STRA</name>
<dbReference type="AlphaFoldDB" id="A0A9N8HPU0"/>
<evidence type="ECO:0000313" key="2">
    <source>
        <dbReference type="EMBL" id="CAB9522983.1"/>
    </source>
</evidence>
<dbReference type="InterPro" id="IPR000873">
    <property type="entry name" value="AMP-dep_synth/lig_dom"/>
</dbReference>
<gene>
    <name evidence="2" type="ORF">SEMRO_1363_G266380.1</name>
</gene>